<dbReference type="Proteomes" id="UP001501721">
    <property type="component" value="Unassembled WGS sequence"/>
</dbReference>
<keyword evidence="2" id="KW-0067">ATP-binding</keyword>
<dbReference type="PANTHER" id="PTHR11361:SF34">
    <property type="entry name" value="DNA MISMATCH REPAIR PROTEIN MSH1, MITOCHONDRIAL"/>
    <property type="match status" value="1"/>
</dbReference>
<dbReference type="InterPro" id="IPR000432">
    <property type="entry name" value="DNA_mismatch_repair_MutS_C"/>
</dbReference>
<organism evidence="5 6">
    <name type="scientific">Streptomyces graminearus</name>
    <dbReference type="NCBI Taxonomy" id="284030"/>
    <lineage>
        <taxon>Bacteria</taxon>
        <taxon>Bacillati</taxon>
        <taxon>Actinomycetota</taxon>
        <taxon>Actinomycetes</taxon>
        <taxon>Kitasatosporales</taxon>
        <taxon>Streptomycetaceae</taxon>
        <taxon>Streptomyces</taxon>
    </lineage>
</organism>
<dbReference type="EMBL" id="BAAATL010000016">
    <property type="protein sequence ID" value="GAA2489343.1"/>
    <property type="molecule type" value="Genomic_DNA"/>
</dbReference>
<accession>A0ABN3LSF4</accession>
<dbReference type="InterPro" id="IPR045076">
    <property type="entry name" value="MutS"/>
</dbReference>
<dbReference type="SUPFAM" id="SSF52540">
    <property type="entry name" value="P-loop containing nucleoside triphosphate hydrolases"/>
    <property type="match status" value="1"/>
</dbReference>
<keyword evidence="3" id="KW-0238">DNA-binding</keyword>
<dbReference type="Pfam" id="PF00488">
    <property type="entry name" value="MutS_V"/>
    <property type="match status" value="1"/>
</dbReference>
<evidence type="ECO:0000256" key="1">
    <source>
        <dbReference type="ARBA" id="ARBA00022741"/>
    </source>
</evidence>
<gene>
    <name evidence="5" type="ORF">GCM10010422_39600</name>
</gene>
<dbReference type="RefSeq" id="WP_346075481.1">
    <property type="nucleotide sequence ID" value="NZ_BAAATL010000016.1"/>
</dbReference>
<keyword evidence="6" id="KW-1185">Reference proteome</keyword>
<evidence type="ECO:0000256" key="3">
    <source>
        <dbReference type="ARBA" id="ARBA00023125"/>
    </source>
</evidence>
<evidence type="ECO:0000259" key="4">
    <source>
        <dbReference type="SMART" id="SM00534"/>
    </source>
</evidence>
<reference evidence="5 6" key="1">
    <citation type="journal article" date="2019" name="Int. J. Syst. Evol. Microbiol.">
        <title>The Global Catalogue of Microorganisms (GCM) 10K type strain sequencing project: providing services to taxonomists for standard genome sequencing and annotation.</title>
        <authorList>
            <consortium name="The Broad Institute Genomics Platform"/>
            <consortium name="The Broad Institute Genome Sequencing Center for Infectious Disease"/>
            <person name="Wu L."/>
            <person name="Ma J."/>
        </authorList>
    </citation>
    <scope>NUCLEOTIDE SEQUENCE [LARGE SCALE GENOMIC DNA]</scope>
    <source>
        <strain evidence="5 6">JCM 6923</strain>
    </source>
</reference>
<name>A0ABN3LSF4_9ACTN</name>
<comment type="caution">
    <text evidence="5">The sequence shown here is derived from an EMBL/GenBank/DDBJ whole genome shotgun (WGS) entry which is preliminary data.</text>
</comment>
<evidence type="ECO:0000313" key="6">
    <source>
        <dbReference type="Proteomes" id="UP001501721"/>
    </source>
</evidence>
<sequence length="519" mass="58134">MSFLSVLFTEPAEQAAASARDEPACFHDLNLDQLVASLTSGREHYDLEPLFHARLTSPDTIDHRQRVFRDLEDESLRTGIEEFAEDMREMRRQLALAEQLRHPYQQESWFLRAAETYCRAVAALAAALDAADLDSRALNALRDHVADRIGSENHQRLAADIQNVRQALASVRYCMTIGGGKVKITRYAQEADYGAEVLAAFEKFKQAQAESHRLTHRGDVDMNHVEEAVLDRVALLFPDVFAALDRFRRCHRAFVDRTVAVFDREVQFYLAYLEFAGRLRDSGLSWCYPRVSRTSKNLAGQGVFDLVLADRLLAEGLRVVPNDFRLDGAERVIVVSGPNQGGKTTFARMFGQLHHLAALGCPVPGAEARLLLCDRIFTHFERGENLKDLSGKLQDDLVRIHAILRRATASSVVILNEIFTSTTLDDAVVLGTRVLEQLIERGSLCVCVSFVDELSRLGPATVSMTSTVVPGNPAMRTFRVVRRQPDGLSYALAIADKYGLTYERLRDRIRERADGRTGS</sequence>
<dbReference type="SMART" id="SM00534">
    <property type="entry name" value="MUTSac"/>
    <property type="match status" value="1"/>
</dbReference>
<dbReference type="InterPro" id="IPR027417">
    <property type="entry name" value="P-loop_NTPase"/>
</dbReference>
<keyword evidence="1" id="KW-0547">Nucleotide-binding</keyword>
<protein>
    <submittedName>
        <fullName evidence="5">DNA mismatch repair protein MutS</fullName>
    </submittedName>
</protein>
<feature type="domain" description="DNA mismatch repair proteins mutS family" evidence="4">
    <location>
        <begin position="330"/>
        <end position="514"/>
    </location>
</feature>
<evidence type="ECO:0000313" key="5">
    <source>
        <dbReference type="EMBL" id="GAA2489343.1"/>
    </source>
</evidence>
<evidence type="ECO:0000256" key="2">
    <source>
        <dbReference type="ARBA" id="ARBA00022840"/>
    </source>
</evidence>
<dbReference type="Gene3D" id="3.40.50.300">
    <property type="entry name" value="P-loop containing nucleotide triphosphate hydrolases"/>
    <property type="match status" value="1"/>
</dbReference>
<dbReference type="PANTHER" id="PTHR11361">
    <property type="entry name" value="DNA MISMATCH REPAIR PROTEIN MUTS FAMILY MEMBER"/>
    <property type="match status" value="1"/>
</dbReference>
<proteinExistence type="predicted"/>